<evidence type="ECO:0000313" key="2">
    <source>
        <dbReference type="Proteomes" id="UP000007599"/>
    </source>
</evidence>
<dbReference type="GO" id="GO:0005509">
    <property type="term" value="F:calcium ion binding"/>
    <property type="evidence" value="ECO:0007669"/>
    <property type="project" value="InterPro"/>
</dbReference>
<name>H8XUC4_FLAIG</name>
<dbReference type="SUPFAM" id="SSF54534">
    <property type="entry name" value="FKBP-like"/>
    <property type="match status" value="1"/>
</dbReference>
<dbReference type="Gene3D" id="3.10.50.40">
    <property type="match status" value="1"/>
</dbReference>
<dbReference type="OrthoDB" id="1424215at2"/>
<dbReference type="PROSITE" id="PS51257">
    <property type="entry name" value="PROKAR_LIPOPROTEIN"/>
    <property type="match status" value="1"/>
</dbReference>
<proteinExistence type="predicted"/>
<keyword evidence="2" id="KW-1185">Reference proteome</keyword>
<dbReference type="Proteomes" id="UP000007599">
    <property type="component" value="Chromosome I"/>
</dbReference>
<reference evidence="2" key="2">
    <citation type="submission" date="2012-03" db="EMBL/GenBank/DDBJ databases">
        <title>Complete genome sequence of Flavobacterium indicum GPTSA100-9T, isolated from warm spring water.</title>
        <authorList>
            <person name="Barbier P."/>
            <person name="Houel A."/>
            <person name="Loux V."/>
            <person name="Poulain J."/>
            <person name="Bernardet J.-F."/>
            <person name="Touchon M."/>
            <person name="Duchaud E."/>
        </authorList>
    </citation>
    <scope>NUCLEOTIDE SEQUENCE [LARGE SCALE GENOMIC DNA]</scope>
    <source>
        <strain evidence="2">DSM 17447 / CIP 109464 / GPTSA100-9</strain>
    </source>
</reference>
<dbReference type="InterPro" id="IPR028974">
    <property type="entry name" value="TSP_type-3_rpt"/>
</dbReference>
<dbReference type="KEGG" id="fin:KQS_04695"/>
<dbReference type="SUPFAM" id="SSF103647">
    <property type="entry name" value="TSP type-3 repeat"/>
    <property type="match status" value="1"/>
</dbReference>
<dbReference type="PROSITE" id="PS00018">
    <property type="entry name" value="EF_HAND_1"/>
    <property type="match status" value="1"/>
</dbReference>
<evidence type="ECO:0000313" key="1">
    <source>
        <dbReference type="EMBL" id="CCG52907.1"/>
    </source>
</evidence>
<dbReference type="PATRIC" id="fig|1094466.5.peg.917"/>
<keyword evidence="1" id="KW-0449">Lipoprotein</keyword>
<dbReference type="AlphaFoldDB" id="H8XUC4"/>
<sequence>MKFNYKLLLVLPILFLLVGCPKDDPAGEEIRPFSDVYAEDIAEIEQFMDTHKMNVDANYNVTFEEITSTNPGTPISDRTDLEFKIINQNDIAYKLYYIKLREGVGERPTRLDSVYTSYKGHKTNLTSFDSAPNPVWFELEDLIQGWREIMPEFKIGTYVANGDGTFTFNDFGAGVMFIPSGLAYFNASAGTVEAYTPIIFNFKLMNLRYKDHDADKILSKDEYGPNYPSSYLDSDGDGVKDYLDIDDDNDGVLTKVELATTSATLITGVNSSHYVYSTIPVCPGSTNGKPIHLNPACQND</sequence>
<dbReference type="GO" id="GO:0003755">
    <property type="term" value="F:peptidyl-prolyl cis-trans isomerase activity"/>
    <property type="evidence" value="ECO:0007669"/>
    <property type="project" value="InterPro"/>
</dbReference>
<dbReference type="HOGENOM" id="CLU_059537_0_0_10"/>
<dbReference type="InterPro" id="IPR046357">
    <property type="entry name" value="PPIase_dom_sf"/>
</dbReference>
<dbReference type="EMBL" id="HE774682">
    <property type="protein sequence ID" value="CCG52907.1"/>
    <property type="molecule type" value="Genomic_DNA"/>
</dbReference>
<accession>H8XUC4</accession>
<organism evidence="1 2">
    <name type="scientific">Flavobacterium indicum (strain DSM 17447 / CIP 109464 / GPTSA100-9)</name>
    <dbReference type="NCBI Taxonomy" id="1094466"/>
    <lineage>
        <taxon>Bacteria</taxon>
        <taxon>Pseudomonadati</taxon>
        <taxon>Bacteroidota</taxon>
        <taxon>Flavobacteriia</taxon>
        <taxon>Flavobacteriales</taxon>
        <taxon>Flavobacteriaceae</taxon>
        <taxon>Flavobacterium</taxon>
    </lineage>
</organism>
<dbReference type="eggNOG" id="COG0545">
    <property type="taxonomic scope" value="Bacteria"/>
</dbReference>
<dbReference type="STRING" id="1094466.KQS_04695"/>
<reference evidence="1 2" key="1">
    <citation type="journal article" date="2012" name="J. Bacteriol.">
        <title>Complete Genome Sequence of Flavobacterium indicum GPSTA100-9T, Isolated from Warm Spring Water.</title>
        <authorList>
            <person name="Barbier P."/>
            <person name="Houel A."/>
            <person name="Loux V."/>
            <person name="Poulain J."/>
            <person name="Bernardet J.F."/>
            <person name="Touchon M."/>
            <person name="Duchaud E."/>
        </authorList>
    </citation>
    <scope>NUCLEOTIDE SEQUENCE [LARGE SCALE GENOMIC DNA]</scope>
    <source>
        <strain evidence="2">DSM 17447 / CIP 109464 / GPTSA100-9</strain>
    </source>
</reference>
<gene>
    <name evidence="1" type="ordered locus">KQS_04695</name>
</gene>
<dbReference type="RefSeq" id="WP_014388048.1">
    <property type="nucleotide sequence ID" value="NC_017025.1"/>
</dbReference>
<dbReference type="InterPro" id="IPR018247">
    <property type="entry name" value="EF_Hand_1_Ca_BS"/>
</dbReference>
<protein>
    <submittedName>
        <fullName evidence="1">Probable lipoprotein</fullName>
    </submittedName>
</protein>